<proteinExistence type="predicted"/>
<evidence type="ECO:0000313" key="1">
    <source>
        <dbReference type="Ensembl" id="ENSPMGP00000003236.1"/>
    </source>
</evidence>
<organism evidence="1 2">
    <name type="scientific">Periophthalmus magnuspinnatus</name>
    <dbReference type="NCBI Taxonomy" id="409849"/>
    <lineage>
        <taxon>Eukaryota</taxon>
        <taxon>Metazoa</taxon>
        <taxon>Chordata</taxon>
        <taxon>Craniata</taxon>
        <taxon>Vertebrata</taxon>
        <taxon>Euteleostomi</taxon>
        <taxon>Actinopterygii</taxon>
        <taxon>Neopterygii</taxon>
        <taxon>Teleostei</taxon>
        <taxon>Neoteleostei</taxon>
        <taxon>Acanthomorphata</taxon>
        <taxon>Gobiaria</taxon>
        <taxon>Gobiiformes</taxon>
        <taxon>Gobioidei</taxon>
        <taxon>Gobiidae</taxon>
        <taxon>Oxudercinae</taxon>
        <taxon>Periophthalmus</taxon>
    </lineage>
</organism>
<accession>A0A3B3ZFQ5</accession>
<dbReference type="Proteomes" id="UP000261520">
    <property type="component" value="Unplaced"/>
</dbReference>
<dbReference type="AlphaFoldDB" id="A0A3B3ZFQ5"/>
<keyword evidence="2" id="KW-1185">Reference proteome</keyword>
<reference evidence="1" key="1">
    <citation type="submission" date="2025-08" db="UniProtKB">
        <authorList>
            <consortium name="Ensembl"/>
        </authorList>
    </citation>
    <scope>IDENTIFICATION</scope>
</reference>
<protein>
    <submittedName>
        <fullName evidence="1">Uncharacterized protein</fullName>
    </submittedName>
</protein>
<sequence>KMTTYQTVTVNNFVGSYHMELEGLKQSLSLFNTRCVTLDSIVTDRQKLSLVFFTYDFHCIVLRLIKKMMKIVQNNDCRILLTWLFAERVTKWTSILNHMHTPNTHPSDTSKWLKPGDYFIVFVITTTAFFRLSLKVLPILSWGCFTWQHYILITYRLQVASSSGQPMFRLFYLKFKKGDRTAKPIKMEATFSKYSWCLLLTKKNVFIEPSSFLEGVHPYTCTTVHSTPTVRQSNSCICLCVLFQFCSRAGLKPMYCPAVAGDTWTQCIYMNSICND</sequence>
<reference evidence="1" key="2">
    <citation type="submission" date="2025-09" db="UniProtKB">
        <authorList>
            <consortium name="Ensembl"/>
        </authorList>
    </citation>
    <scope>IDENTIFICATION</scope>
</reference>
<name>A0A3B3ZFQ5_9GOBI</name>
<evidence type="ECO:0000313" key="2">
    <source>
        <dbReference type="Proteomes" id="UP000261520"/>
    </source>
</evidence>
<dbReference type="Ensembl" id="ENSPMGT00000003435.1">
    <property type="protein sequence ID" value="ENSPMGP00000003236.1"/>
    <property type="gene ID" value="ENSPMGG00000002809.1"/>
</dbReference>